<dbReference type="InterPro" id="IPR009057">
    <property type="entry name" value="Homeodomain-like_sf"/>
</dbReference>
<dbReference type="InterPro" id="IPR025736">
    <property type="entry name" value="PucR_C-HTH_dom"/>
</dbReference>
<dbReference type="InterPro" id="IPR051448">
    <property type="entry name" value="CdaR-like_regulators"/>
</dbReference>
<dbReference type="RefSeq" id="WP_106192945.1">
    <property type="nucleotide sequence ID" value="NZ_PVTO01000010.1"/>
</dbReference>
<proteinExistence type="predicted"/>
<comment type="caution">
    <text evidence="2">The sequence shown here is derived from an EMBL/GenBank/DDBJ whole genome shotgun (WGS) entry which is preliminary data.</text>
</comment>
<dbReference type="Proteomes" id="UP000238205">
    <property type="component" value="Unassembled WGS sequence"/>
</dbReference>
<dbReference type="PANTHER" id="PTHR33744:SF15">
    <property type="entry name" value="CARBOHYDRATE DIACID REGULATOR"/>
    <property type="match status" value="1"/>
</dbReference>
<evidence type="ECO:0000313" key="2">
    <source>
        <dbReference type="EMBL" id="PRY82550.1"/>
    </source>
</evidence>
<dbReference type="InterPro" id="IPR042070">
    <property type="entry name" value="PucR_C-HTH_sf"/>
</dbReference>
<protein>
    <submittedName>
        <fullName evidence="2">PucR-like helix-turn-helix protein</fullName>
    </submittedName>
</protein>
<accession>A0A2T0W766</accession>
<name>A0A2T0W766_9LACT</name>
<dbReference type="SUPFAM" id="SSF46689">
    <property type="entry name" value="Homeodomain-like"/>
    <property type="match status" value="1"/>
</dbReference>
<dbReference type="PANTHER" id="PTHR33744">
    <property type="entry name" value="CARBOHYDRATE DIACID REGULATOR"/>
    <property type="match status" value="1"/>
</dbReference>
<gene>
    <name evidence="2" type="ORF">CLV38_1109</name>
</gene>
<evidence type="ECO:0000313" key="3">
    <source>
        <dbReference type="Proteomes" id="UP000238205"/>
    </source>
</evidence>
<evidence type="ECO:0000259" key="1">
    <source>
        <dbReference type="Pfam" id="PF13556"/>
    </source>
</evidence>
<dbReference type="OrthoDB" id="9792148at2"/>
<keyword evidence="3" id="KW-1185">Reference proteome</keyword>
<dbReference type="Gene3D" id="1.10.10.2840">
    <property type="entry name" value="PucR C-terminal helix-turn-helix domain"/>
    <property type="match status" value="1"/>
</dbReference>
<dbReference type="Pfam" id="PF13556">
    <property type="entry name" value="HTH_30"/>
    <property type="match status" value="1"/>
</dbReference>
<feature type="domain" description="PucR C-terminal helix-turn-helix" evidence="1">
    <location>
        <begin position="232"/>
        <end position="284"/>
    </location>
</feature>
<dbReference type="AlphaFoldDB" id="A0A2T0W766"/>
<organism evidence="2 3">
    <name type="scientific">Alkalibacterium olivapovliticus</name>
    <dbReference type="NCBI Taxonomy" id="99907"/>
    <lineage>
        <taxon>Bacteria</taxon>
        <taxon>Bacillati</taxon>
        <taxon>Bacillota</taxon>
        <taxon>Bacilli</taxon>
        <taxon>Lactobacillales</taxon>
        <taxon>Carnobacteriaceae</taxon>
        <taxon>Alkalibacterium</taxon>
    </lineage>
</organism>
<reference evidence="2 3" key="1">
    <citation type="submission" date="2018-03" db="EMBL/GenBank/DDBJ databases">
        <title>Genomic Encyclopedia of Archaeal and Bacterial Type Strains, Phase II (KMG-II): from individual species to whole genera.</title>
        <authorList>
            <person name="Goeker M."/>
        </authorList>
    </citation>
    <scope>NUCLEOTIDE SEQUENCE [LARGE SCALE GENOMIC DNA]</scope>
    <source>
        <strain evidence="2 3">DSM 13175</strain>
    </source>
</reference>
<dbReference type="EMBL" id="PVTO01000010">
    <property type="protein sequence ID" value="PRY82550.1"/>
    <property type="molecule type" value="Genomic_DNA"/>
</dbReference>
<sequence length="287" mass="33835">MDYTTLKELYPETELSALPFLDQETFRIAYKNKWIHIPKKSLTDKEWQLLTLLKQEIEPSSFPVSDSKWSDYLEGKRDIPPKTTKNIRLTQLYLKKIDTQFDYSIWIESIRQLFDPVLDVFFITSDTCFIVQDTSALTFSTQEITGMLQTLEDDFSIRSHAYIGQFWTPDKQLNSLLKEEQSIFQQEVTHLHNQVCTLPDVALRYFTKEALSRSLIMTELKHQIETSEDWRELIQALWESQGNVSVASKHLFIHRNTLQYRMDRFNEATGLSLKNMNELLLCYLLII</sequence>